<proteinExistence type="predicted"/>
<protein>
    <submittedName>
        <fullName evidence="1">Uncharacterized protein</fullName>
    </submittedName>
</protein>
<dbReference type="EMBL" id="GGEC01090624">
    <property type="protein sequence ID" value="MBX71108.1"/>
    <property type="molecule type" value="Transcribed_RNA"/>
</dbReference>
<organism evidence="1">
    <name type="scientific">Rhizophora mucronata</name>
    <name type="common">Asiatic mangrove</name>
    <dbReference type="NCBI Taxonomy" id="61149"/>
    <lineage>
        <taxon>Eukaryota</taxon>
        <taxon>Viridiplantae</taxon>
        <taxon>Streptophyta</taxon>
        <taxon>Embryophyta</taxon>
        <taxon>Tracheophyta</taxon>
        <taxon>Spermatophyta</taxon>
        <taxon>Magnoliopsida</taxon>
        <taxon>eudicotyledons</taxon>
        <taxon>Gunneridae</taxon>
        <taxon>Pentapetalae</taxon>
        <taxon>rosids</taxon>
        <taxon>fabids</taxon>
        <taxon>Malpighiales</taxon>
        <taxon>Rhizophoraceae</taxon>
        <taxon>Rhizophora</taxon>
    </lineage>
</organism>
<sequence length="19" mass="2243">MFGCKPHLDWLQKIPTSQL</sequence>
<reference evidence="1" key="1">
    <citation type="submission" date="2018-02" db="EMBL/GenBank/DDBJ databases">
        <title>Rhizophora mucronata_Transcriptome.</title>
        <authorList>
            <person name="Meera S.P."/>
            <person name="Sreeshan A."/>
            <person name="Augustine A."/>
        </authorList>
    </citation>
    <scope>NUCLEOTIDE SEQUENCE</scope>
    <source>
        <tissue evidence="1">Leaf</tissue>
    </source>
</reference>
<evidence type="ECO:0000313" key="1">
    <source>
        <dbReference type="EMBL" id="MBX71108.1"/>
    </source>
</evidence>
<name>A0A2P2QVW8_RHIMU</name>
<accession>A0A2P2QVW8</accession>
<dbReference type="AlphaFoldDB" id="A0A2P2QVW8"/>